<protein>
    <submittedName>
        <fullName evidence="3">Septum formation family protein</fullName>
    </submittedName>
</protein>
<sequence length="246" mass="27027">MKLRLGAVVLTAALTPLTAVGTPSPARAGVDITPPEVGSCHAYTMAEGAGRSDRTPVVDCADPHTAITVEVVEFDQAPDWDDPDALDRALRTQCYPAYFEALGGNIKTIQRSAHILYVFIPTKAQREAGAAWLRCDATLQGGTRLMNLPDNLVLGSLPLPDRVAKCRTGKRFDYAYTVCARPHQFRAAVSIRYPHDSYPGKRAAVRFALRKCRARAEAPFFYEAVFSRAAWTLGYRHAVCLWTNSD</sequence>
<dbReference type="InterPro" id="IPR026004">
    <property type="entry name" value="Septum_form"/>
</dbReference>
<accession>A0ABZ0ZQG7</accession>
<organism evidence="3 4">
    <name type="scientific">Nocardioides bizhenqiangii</name>
    <dbReference type="NCBI Taxonomy" id="3095076"/>
    <lineage>
        <taxon>Bacteria</taxon>
        <taxon>Bacillati</taxon>
        <taxon>Actinomycetota</taxon>
        <taxon>Actinomycetes</taxon>
        <taxon>Propionibacteriales</taxon>
        <taxon>Nocardioidaceae</taxon>
        <taxon>Nocardioides</taxon>
    </lineage>
</organism>
<dbReference type="Pfam" id="PF13845">
    <property type="entry name" value="Septum_form"/>
    <property type="match status" value="1"/>
</dbReference>
<feature type="signal peptide" evidence="1">
    <location>
        <begin position="1"/>
        <end position="28"/>
    </location>
</feature>
<feature type="domain" description="Septum formation-related" evidence="2">
    <location>
        <begin position="38"/>
        <end position="218"/>
    </location>
</feature>
<evidence type="ECO:0000313" key="3">
    <source>
        <dbReference type="EMBL" id="WQQ26089.1"/>
    </source>
</evidence>
<feature type="chain" id="PRO_5045230610" evidence="1">
    <location>
        <begin position="29"/>
        <end position="246"/>
    </location>
</feature>
<gene>
    <name evidence="3" type="ORF">SHK19_19255</name>
</gene>
<reference evidence="4" key="1">
    <citation type="submission" date="2023-12" db="EMBL/GenBank/DDBJ databases">
        <title>Novel species in genus Nocardioides.</title>
        <authorList>
            <person name="Zhou H."/>
        </authorList>
    </citation>
    <scope>NUCLEOTIDE SEQUENCE [LARGE SCALE GENOMIC DNA]</scope>
    <source>
        <strain evidence="4">HM61</strain>
    </source>
</reference>
<evidence type="ECO:0000313" key="4">
    <source>
        <dbReference type="Proteomes" id="UP001327225"/>
    </source>
</evidence>
<keyword evidence="4" id="KW-1185">Reference proteome</keyword>
<evidence type="ECO:0000259" key="2">
    <source>
        <dbReference type="Pfam" id="PF13845"/>
    </source>
</evidence>
<dbReference type="EMBL" id="CP141059">
    <property type="protein sequence ID" value="WQQ26089.1"/>
    <property type="molecule type" value="Genomic_DNA"/>
</dbReference>
<name>A0ABZ0ZQG7_9ACTN</name>
<proteinExistence type="predicted"/>
<dbReference type="RefSeq" id="WP_322454788.1">
    <property type="nucleotide sequence ID" value="NZ_CP141059.1"/>
</dbReference>
<keyword evidence="1" id="KW-0732">Signal</keyword>
<dbReference type="Proteomes" id="UP001327225">
    <property type="component" value="Chromosome"/>
</dbReference>
<evidence type="ECO:0000256" key="1">
    <source>
        <dbReference type="SAM" id="SignalP"/>
    </source>
</evidence>